<dbReference type="InterPro" id="IPR054550">
    <property type="entry name" value="Mala_s_1-like"/>
</dbReference>
<dbReference type="EMBL" id="JACHIF010000004">
    <property type="protein sequence ID" value="MBB5037979.1"/>
    <property type="molecule type" value="Genomic_DNA"/>
</dbReference>
<dbReference type="Proteomes" id="UP000534294">
    <property type="component" value="Unassembled WGS sequence"/>
</dbReference>
<dbReference type="Gene3D" id="2.120.10.30">
    <property type="entry name" value="TolB, C-terminal domain"/>
    <property type="match status" value="1"/>
</dbReference>
<gene>
    <name evidence="1" type="ORF">HNQ64_002237</name>
</gene>
<dbReference type="InterPro" id="IPR011050">
    <property type="entry name" value="Pectin_lyase_fold/virulence"/>
</dbReference>
<dbReference type="AlphaFoldDB" id="A0A7W7YKX8"/>
<proteinExistence type="predicted"/>
<dbReference type="SUPFAM" id="SSF63829">
    <property type="entry name" value="Calcium-dependent phosphotriesterase"/>
    <property type="match status" value="1"/>
</dbReference>
<dbReference type="RefSeq" id="WP_184208375.1">
    <property type="nucleotide sequence ID" value="NZ_JACHIF010000004.1"/>
</dbReference>
<evidence type="ECO:0000313" key="1">
    <source>
        <dbReference type="EMBL" id="MBB5037979.1"/>
    </source>
</evidence>
<comment type="caution">
    <text evidence="1">The sequence shown here is derived from an EMBL/GenBank/DDBJ whole genome shotgun (WGS) entry which is preliminary data.</text>
</comment>
<dbReference type="Gene3D" id="2.160.20.10">
    <property type="entry name" value="Single-stranded right-handed beta-helix, Pectin lyase-like"/>
    <property type="match status" value="1"/>
</dbReference>
<dbReference type="SUPFAM" id="SSF51126">
    <property type="entry name" value="Pectin lyase-like"/>
    <property type="match status" value="1"/>
</dbReference>
<organism evidence="1 2">
    <name type="scientific">Prosthecobacter dejongeii</name>
    <dbReference type="NCBI Taxonomy" id="48465"/>
    <lineage>
        <taxon>Bacteria</taxon>
        <taxon>Pseudomonadati</taxon>
        <taxon>Verrucomicrobiota</taxon>
        <taxon>Verrucomicrobiia</taxon>
        <taxon>Verrucomicrobiales</taxon>
        <taxon>Verrucomicrobiaceae</taxon>
        <taxon>Prosthecobacter</taxon>
    </lineage>
</organism>
<dbReference type="InterPro" id="IPR011042">
    <property type="entry name" value="6-blade_b-propeller_TolB-like"/>
</dbReference>
<keyword evidence="2" id="KW-1185">Reference proteome</keyword>
<name>A0A7W7YKX8_9BACT</name>
<dbReference type="InterPro" id="IPR012334">
    <property type="entry name" value="Pectin_lyas_fold"/>
</dbReference>
<dbReference type="Pfam" id="PF22701">
    <property type="entry name" value="Mala_s_1-like"/>
    <property type="match status" value="1"/>
</dbReference>
<protein>
    <submittedName>
        <fullName evidence="1">Uncharacterized protein</fullName>
    </submittedName>
</protein>
<reference evidence="1 2" key="1">
    <citation type="submission" date="2020-08" db="EMBL/GenBank/DDBJ databases">
        <title>Genomic Encyclopedia of Type Strains, Phase IV (KMG-IV): sequencing the most valuable type-strain genomes for metagenomic binning, comparative biology and taxonomic classification.</title>
        <authorList>
            <person name="Goeker M."/>
        </authorList>
    </citation>
    <scope>NUCLEOTIDE SEQUENCE [LARGE SCALE GENOMIC DNA]</scope>
    <source>
        <strain evidence="1 2">DSM 12251</strain>
    </source>
</reference>
<evidence type="ECO:0000313" key="2">
    <source>
        <dbReference type="Proteomes" id="UP000534294"/>
    </source>
</evidence>
<sequence>MRTFLSLLVLAPLVYAAEHRIQPGDNPQAIMDRAVPGDRLVFLPGEHRHLPVKHRALLYVDKSVEIELKEGAVLKLADRATKLEAAPEITTDQDAGKKLDDMEVGGQFDLLRPSIFTIVTDSEGRDGQPDTFAWGVFHNVDNPEGTTKLATSESKFGETPHKKVSITGDWQELEHGVKIRFGSQTGHNKGSRWFITYDGLEAYGIRIGHGRQPDYIENVRITGKGTIDMNATHNVQPGFLVKDINACVLIHGRVRDVIVEGITMTDTNRSVMCYGEHSGRFLPGGEVTPGESFDAENITIHRTRTLNPNGAGYLLGHPSFRGHLRQVKCNHNYMETAVTAIEPNFNLDGYEVIGNVIQSGGNAIHCWRHSKNGIIHDNLRIHDNTGKPVVIFGAPTGWEKPEPPLMRNNRNHLSDALHTEPANVPPFGRRVLVSDYGGDKISIIAADGRVEWEHPAEKPQDVWMLANGNILFSHLRGAREVTLGKKVVWEYISPKRTEVHGCQPLPDGSVMVVECGTQRLIEVARDGKIAREIPVPLKTQNTHDQMRGSRRTPDGRYLISAKGDRAVLELSAEGKLLREIKTPGDPHEVLELPNGHLLIACGEGEALIELDREGKTVWKIGTEEVPNNPLRLISGFQRLPDGHTIVINWLGHGYLSTTAQFFELDEQKKIVRQFTDHARFTSISKVQVLDIIGDPAKGEIWR</sequence>
<accession>A0A7W7YKX8</accession>